<dbReference type="AlphaFoldDB" id="A0A9D4D8R6"/>
<keyword evidence="2" id="KW-1185">Reference proteome</keyword>
<dbReference type="Proteomes" id="UP000828390">
    <property type="component" value="Unassembled WGS sequence"/>
</dbReference>
<comment type="caution">
    <text evidence="1">The sequence shown here is derived from an EMBL/GenBank/DDBJ whole genome shotgun (WGS) entry which is preliminary data.</text>
</comment>
<gene>
    <name evidence="1" type="ORF">DPMN_045973</name>
</gene>
<accession>A0A9D4D8R6</accession>
<reference evidence="1" key="1">
    <citation type="journal article" date="2019" name="bioRxiv">
        <title>The Genome of the Zebra Mussel, Dreissena polymorpha: A Resource for Invasive Species Research.</title>
        <authorList>
            <person name="McCartney M.A."/>
            <person name="Auch B."/>
            <person name="Kono T."/>
            <person name="Mallez S."/>
            <person name="Zhang Y."/>
            <person name="Obille A."/>
            <person name="Becker A."/>
            <person name="Abrahante J.E."/>
            <person name="Garbe J."/>
            <person name="Badalamenti J.P."/>
            <person name="Herman A."/>
            <person name="Mangelson H."/>
            <person name="Liachko I."/>
            <person name="Sullivan S."/>
            <person name="Sone E.D."/>
            <person name="Koren S."/>
            <person name="Silverstein K.A.T."/>
            <person name="Beckman K.B."/>
            <person name="Gohl D.M."/>
        </authorList>
    </citation>
    <scope>NUCLEOTIDE SEQUENCE</scope>
    <source>
        <strain evidence="1">Duluth1</strain>
        <tissue evidence="1">Whole animal</tissue>
    </source>
</reference>
<dbReference type="EMBL" id="JAIWYP010000011">
    <property type="protein sequence ID" value="KAH3739323.1"/>
    <property type="molecule type" value="Genomic_DNA"/>
</dbReference>
<sequence length="53" mass="5813">MCVVYVNQTRQTILLYPRGPTFLTATTWSLRVSIYCASPVPAGEAISPLILTV</sequence>
<organism evidence="1 2">
    <name type="scientific">Dreissena polymorpha</name>
    <name type="common">Zebra mussel</name>
    <name type="synonym">Mytilus polymorpha</name>
    <dbReference type="NCBI Taxonomy" id="45954"/>
    <lineage>
        <taxon>Eukaryota</taxon>
        <taxon>Metazoa</taxon>
        <taxon>Spiralia</taxon>
        <taxon>Lophotrochozoa</taxon>
        <taxon>Mollusca</taxon>
        <taxon>Bivalvia</taxon>
        <taxon>Autobranchia</taxon>
        <taxon>Heteroconchia</taxon>
        <taxon>Euheterodonta</taxon>
        <taxon>Imparidentia</taxon>
        <taxon>Neoheterodontei</taxon>
        <taxon>Myida</taxon>
        <taxon>Dreissenoidea</taxon>
        <taxon>Dreissenidae</taxon>
        <taxon>Dreissena</taxon>
    </lineage>
</organism>
<name>A0A9D4D8R6_DREPO</name>
<reference evidence="1" key="2">
    <citation type="submission" date="2020-11" db="EMBL/GenBank/DDBJ databases">
        <authorList>
            <person name="McCartney M.A."/>
            <person name="Auch B."/>
            <person name="Kono T."/>
            <person name="Mallez S."/>
            <person name="Becker A."/>
            <person name="Gohl D.M."/>
            <person name="Silverstein K.A.T."/>
            <person name="Koren S."/>
            <person name="Bechman K.B."/>
            <person name="Herman A."/>
            <person name="Abrahante J.E."/>
            <person name="Garbe J."/>
        </authorList>
    </citation>
    <scope>NUCLEOTIDE SEQUENCE</scope>
    <source>
        <strain evidence="1">Duluth1</strain>
        <tissue evidence="1">Whole animal</tissue>
    </source>
</reference>
<evidence type="ECO:0000313" key="1">
    <source>
        <dbReference type="EMBL" id="KAH3739323.1"/>
    </source>
</evidence>
<proteinExistence type="predicted"/>
<protein>
    <submittedName>
        <fullName evidence="1">Uncharacterized protein</fullName>
    </submittedName>
</protein>
<evidence type="ECO:0000313" key="2">
    <source>
        <dbReference type="Proteomes" id="UP000828390"/>
    </source>
</evidence>